<feature type="chain" id="PRO_5037391560" evidence="1">
    <location>
        <begin position="25"/>
        <end position="259"/>
    </location>
</feature>
<organism evidence="2 3">
    <name type="scientific">Phenylobacterium glaciei</name>
    <dbReference type="NCBI Taxonomy" id="2803784"/>
    <lineage>
        <taxon>Bacteria</taxon>
        <taxon>Pseudomonadati</taxon>
        <taxon>Pseudomonadota</taxon>
        <taxon>Alphaproteobacteria</taxon>
        <taxon>Caulobacterales</taxon>
        <taxon>Caulobacteraceae</taxon>
        <taxon>Phenylobacterium</taxon>
    </lineage>
</organism>
<protein>
    <submittedName>
        <fullName evidence="2">Peptidase C13</fullName>
    </submittedName>
</protein>
<proteinExistence type="predicted"/>
<evidence type="ECO:0000313" key="2">
    <source>
        <dbReference type="EMBL" id="MBR7618940.1"/>
    </source>
</evidence>
<dbReference type="AlphaFoldDB" id="A0A941CYC2"/>
<dbReference type="RefSeq" id="WP_215338980.1">
    <property type="nucleotide sequence ID" value="NZ_JAGSGD010000001.1"/>
</dbReference>
<dbReference type="Pfam" id="PF01650">
    <property type="entry name" value="Peptidase_C13"/>
    <property type="match status" value="1"/>
</dbReference>
<comment type="caution">
    <text evidence="2">The sequence shown here is derived from an EMBL/GenBank/DDBJ whole genome shotgun (WGS) entry which is preliminary data.</text>
</comment>
<reference evidence="2" key="1">
    <citation type="submission" date="2021-04" db="EMBL/GenBank/DDBJ databases">
        <title>Draft genome assembly of strain Phenylobacterium sp. 20VBR1 using MiniION and Illumina platforms.</title>
        <authorList>
            <person name="Thomas F.A."/>
            <person name="Krishnan K.P."/>
            <person name="Sinha R.K."/>
        </authorList>
    </citation>
    <scope>NUCLEOTIDE SEQUENCE</scope>
    <source>
        <strain evidence="2">20VBR1</strain>
    </source>
</reference>
<sequence>MGARRGFLGVLIVLLLGWTAPAFAATGPFSDWAAVVVAGDWHAHSGGPSEAFDNARRDVSQELERIGFDKANLRQLSVRPERYKDVKAGKSSPKAIYEALTEIAPKAQGGCLVYFSSHGAPQGVLVDQSILPPPLLGAILDRTCGQRPTVVVISACFSGVFIPDLAQPNRMILTAARPDRTSFGCGEANKYPFFDECFLQSSSAAHDFPSLAKEVQACVAAREKKEGMTPPSEPQVWIGPQLRPMLPLYPFPVGPPPKG</sequence>
<dbReference type="InterPro" id="IPR001096">
    <property type="entry name" value="Peptidase_C13"/>
</dbReference>
<feature type="signal peptide" evidence="1">
    <location>
        <begin position="1"/>
        <end position="24"/>
    </location>
</feature>
<name>A0A941CYC2_9CAUL</name>
<evidence type="ECO:0000313" key="3">
    <source>
        <dbReference type="Proteomes" id="UP000622580"/>
    </source>
</evidence>
<dbReference type="GO" id="GO:0008233">
    <property type="term" value="F:peptidase activity"/>
    <property type="evidence" value="ECO:0007669"/>
    <property type="project" value="InterPro"/>
</dbReference>
<dbReference type="GO" id="GO:0006508">
    <property type="term" value="P:proteolysis"/>
    <property type="evidence" value="ECO:0007669"/>
    <property type="project" value="InterPro"/>
</dbReference>
<evidence type="ECO:0000256" key="1">
    <source>
        <dbReference type="SAM" id="SignalP"/>
    </source>
</evidence>
<dbReference type="Gene3D" id="3.40.50.1460">
    <property type="match status" value="1"/>
</dbReference>
<keyword evidence="3" id="KW-1185">Reference proteome</keyword>
<gene>
    <name evidence="2" type="ORF">JKL49_06015</name>
</gene>
<keyword evidence="1" id="KW-0732">Signal</keyword>
<dbReference type="EMBL" id="JAGSGD010000001">
    <property type="protein sequence ID" value="MBR7618940.1"/>
    <property type="molecule type" value="Genomic_DNA"/>
</dbReference>
<dbReference type="Proteomes" id="UP000622580">
    <property type="component" value="Unassembled WGS sequence"/>
</dbReference>
<accession>A0A941CYC2</accession>